<dbReference type="EMBL" id="JAJEQM010000023">
    <property type="protein sequence ID" value="MCC2211688.1"/>
    <property type="molecule type" value="Genomic_DNA"/>
</dbReference>
<evidence type="ECO:0000313" key="2">
    <source>
        <dbReference type="Proteomes" id="UP001198242"/>
    </source>
</evidence>
<evidence type="ECO:0000313" key="1">
    <source>
        <dbReference type="EMBL" id="MCC2211688.1"/>
    </source>
</evidence>
<keyword evidence="2" id="KW-1185">Reference proteome</keyword>
<dbReference type="AlphaFoldDB" id="A0AAE3JA58"/>
<dbReference type="RefSeq" id="WP_022230563.1">
    <property type="nucleotide sequence ID" value="NZ_JAJEQM010000023.1"/>
</dbReference>
<organism evidence="1 2">
    <name type="scientific">Hominilimicola fabiformis</name>
    <dbReference type="NCBI Taxonomy" id="2885356"/>
    <lineage>
        <taxon>Bacteria</taxon>
        <taxon>Bacillati</taxon>
        <taxon>Bacillota</taxon>
        <taxon>Clostridia</taxon>
        <taxon>Eubacteriales</taxon>
        <taxon>Oscillospiraceae</taxon>
        <taxon>Hominilimicola</taxon>
    </lineage>
</organism>
<accession>A0AAE3JA58</accession>
<reference evidence="1 2" key="1">
    <citation type="submission" date="2021-10" db="EMBL/GenBank/DDBJ databases">
        <title>Anaerobic single-cell dispensing facilitates the cultivation of human gut bacteria.</title>
        <authorList>
            <person name="Afrizal A."/>
        </authorList>
    </citation>
    <scope>NUCLEOTIDE SEQUENCE [LARGE SCALE GENOMIC DNA]</scope>
    <source>
        <strain evidence="1 2">CLA-AA-H232</strain>
    </source>
</reference>
<gene>
    <name evidence="1" type="ORF">LKE05_12945</name>
</gene>
<name>A0AAE3JA58_9FIRM</name>
<proteinExistence type="predicted"/>
<dbReference type="Proteomes" id="UP001198242">
    <property type="component" value="Unassembled WGS sequence"/>
</dbReference>
<comment type="caution">
    <text evidence="1">The sequence shown here is derived from an EMBL/GenBank/DDBJ whole genome shotgun (WGS) entry which is preliminary data.</text>
</comment>
<protein>
    <submittedName>
        <fullName evidence="1">Uncharacterized protein</fullName>
    </submittedName>
</protein>
<sequence>MISTYLFGQTFYTQFGEKKEIVGSKTYHDLGECYLVNSNYPEPAREDFAGCDIVTEADMHDILSKQMEYVVKYNERQKREAEYKIQLELKEKKRKEEEAILEKECDLYGFLDGKAPMQCGKIQMVLQKKFVYRIHKPDEDTECHDIVQLNYMSRKNFVILQLRNDYLPKCENGKYMLCKMIDKARGYVYHITKTEYNFGMYLLDNGILEKI</sequence>